<sequence length="278" mass="31498">MVAWTGIARREHSREGLRYPSDMTDTEWVLAAPFVPPARRGGRRRTTDMREVLNAMLYIAASGWAWRLLPKCFPPVSTVRRYFYAWRDAGLFDAINTVLVMNLREIEGREASPSAGVIDSQSVKTTESGGISGYDAGKKVKGRKRHILTDTCGFLIFILVHAADIQDRDGAVDVLAAIRKRFPWLRHIFADGGYAGDKLRSALVGMGKWTIEIIKRSDKAKGFQVLPRRWVVERTFAWLGRCRRLAKDWERSIASSTAWALVASIRMLTRRTARLCQN</sequence>
<dbReference type="InterPro" id="IPR002559">
    <property type="entry name" value="Transposase_11"/>
</dbReference>
<evidence type="ECO:0000313" key="4">
    <source>
        <dbReference type="Proteomes" id="UP000033874"/>
    </source>
</evidence>
<dbReference type="AlphaFoldDB" id="A0A0M3AI60"/>
<dbReference type="RefSeq" id="WP_024018979.1">
    <property type="nucleotide sequence ID" value="NZ_LBIC01000014.1"/>
</dbReference>
<dbReference type="Pfam" id="PF13340">
    <property type="entry name" value="DUF4096"/>
    <property type="match status" value="1"/>
</dbReference>
<dbReference type="PANTHER" id="PTHR30007">
    <property type="entry name" value="PHP DOMAIN PROTEIN"/>
    <property type="match status" value="1"/>
</dbReference>
<feature type="domain" description="Transposase IS4-like" evidence="1">
    <location>
        <begin position="112"/>
        <end position="268"/>
    </location>
</feature>
<gene>
    <name evidence="3" type="ORF">YP76_23295</name>
</gene>
<dbReference type="NCBIfam" id="NF033580">
    <property type="entry name" value="transpos_IS5_3"/>
    <property type="match status" value="1"/>
</dbReference>
<evidence type="ECO:0000259" key="1">
    <source>
        <dbReference type="Pfam" id="PF01609"/>
    </source>
</evidence>
<proteinExistence type="predicted"/>
<feature type="domain" description="Insertion element IS402-like" evidence="2">
    <location>
        <begin position="23"/>
        <end position="95"/>
    </location>
</feature>
<dbReference type="PANTHER" id="PTHR30007:SF0">
    <property type="entry name" value="TRANSPOSASE"/>
    <property type="match status" value="1"/>
</dbReference>
<dbReference type="EMBL" id="LBIC01000014">
    <property type="protein sequence ID" value="KKW89752.1"/>
    <property type="molecule type" value="Genomic_DNA"/>
</dbReference>
<dbReference type="GO" id="GO:0004803">
    <property type="term" value="F:transposase activity"/>
    <property type="evidence" value="ECO:0007669"/>
    <property type="project" value="InterPro"/>
</dbReference>
<protein>
    <submittedName>
        <fullName evidence="3">Transposase</fullName>
    </submittedName>
</protein>
<dbReference type="GO" id="GO:0006313">
    <property type="term" value="P:DNA transposition"/>
    <property type="evidence" value="ECO:0007669"/>
    <property type="project" value="InterPro"/>
</dbReference>
<dbReference type="Proteomes" id="UP000033874">
    <property type="component" value="Unassembled WGS sequence"/>
</dbReference>
<organism evidence="3 4">
    <name type="scientific">Sphingobium chungbukense</name>
    <dbReference type="NCBI Taxonomy" id="56193"/>
    <lineage>
        <taxon>Bacteria</taxon>
        <taxon>Pseudomonadati</taxon>
        <taxon>Pseudomonadota</taxon>
        <taxon>Alphaproteobacteria</taxon>
        <taxon>Sphingomonadales</taxon>
        <taxon>Sphingomonadaceae</taxon>
        <taxon>Sphingobium</taxon>
    </lineage>
</organism>
<evidence type="ECO:0000259" key="2">
    <source>
        <dbReference type="Pfam" id="PF13340"/>
    </source>
</evidence>
<dbReference type="Pfam" id="PF01609">
    <property type="entry name" value="DDE_Tnp_1"/>
    <property type="match status" value="1"/>
</dbReference>
<dbReference type="GO" id="GO:0003677">
    <property type="term" value="F:DNA binding"/>
    <property type="evidence" value="ECO:0007669"/>
    <property type="project" value="InterPro"/>
</dbReference>
<dbReference type="InterPro" id="IPR025161">
    <property type="entry name" value="IS402-like_dom"/>
</dbReference>
<name>A0A0M3AI60_9SPHN</name>
<dbReference type="STRING" id="56193.YP76_23295"/>
<accession>A0A0M3AI60</accession>
<comment type="caution">
    <text evidence="3">The sequence shown here is derived from an EMBL/GenBank/DDBJ whole genome shotgun (WGS) entry which is preliminary data.</text>
</comment>
<keyword evidence="4" id="KW-1185">Reference proteome</keyword>
<evidence type="ECO:0000313" key="3">
    <source>
        <dbReference type="EMBL" id="KKW89752.1"/>
    </source>
</evidence>
<dbReference type="PATRIC" id="fig|56193.3.peg.4906"/>
<reference evidence="3 4" key="1">
    <citation type="submission" date="2015-04" db="EMBL/GenBank/DDBJ databases">
        <title>Genome sequence of aromatic hydrocarbons-degrading Sphingobium chungbukense DJ77.</title>
        <authorList>
            <person name="Kim Y.-C."/>
            <person name="Chae J.-C."/>
        </authorList>
    </citation>
    <scope>NUCLEOTIDE SEQUENCE [LARGE SCALE GENOMIC DNA]</scope>
    <source>
        <strain evidence="3 4">DJ77</strain>
    </source>
</reference>